<dbReference type="PROSITE" id="PS50065">
    <property type="entry name" value="HMG_COA_REDUCTASE_4"/>
    <property type="match status" value="1"/>
</dbReference>
<keyword evidence="3" id="KW-0521">NADP</keyword>
<evidence type="ECO:0000256" key="4">
    <source>
        <dbReference type="ARBA" id="ARBA00022955"/>
    </source>
</evidence>
<keyword evidence="6" id="KW-0756">Sterol biosynthesis</keyword>
<dbReference type="InterPro" id="IPR009029">
    <property type="entry name" value="HMG_CoA_Rdtase_sub-bd_dom_sf"/>
</dbReference>
<dbReference type="Gene3D" id="3.90.770.10">
    <property type="entry name" value="3-hydroxy-3-methylglutaryl-coenzyme A Reductase, Chain A, domain 2"/>
    <property type="match status" value="1"/>
</dbReference>
<keyword evidence="4" id="KW-0752">Steroid biosynthesis</keyword>
<gene>
    <name evidence="9" type="ORF">CNMCM6805_003247</name>
</gene>
<dbReference type="GO" id="GO:0004420">
    <property type="term" value="F:hydroxymethylglutaryl-CoA reductase (NADPH) activity"/>
    <property type="evidence" value="ECO:0007669"/>
    <property type="project" value="UniProtKB-EC"/>
</dbReference>
<sequence>MIENFIGFVPVPVGLAGPLQIKGPEMTGEGIFGTLATTEAALVASCSRGCNALNLCGGVQAEILREGMSRSPLFRFPSPLQAVNFARRLPELRTYFTAEAESTSRHLRLMNLTSHVIGSSVHVRFIYHCGDAAGQNMATIATQKACDSFSTSPLAKEFLVEEVLVEGKMSSDKKPSWGHVTEPRGVEVLAWGTLSNSVCQDVLGCSTETLYQFHMDIQNAGIRNGEFGCNVNAANVVTAMFIAAGQDPASVTEASWSQLTSEYDHKTKELQLCLYFPTMPVGVIGGGTSYDCQREALKMMNCAGPGTKKRLAGTIASFALALDISTSAAAATNTFAESHQRLARGGPQRRESKI</sequence>
<evidence type="ECO:0000256" key="5">
    <source>
        <dbReference type="ARBA" id="ARBA00023002"/>
    </source>
</evidence>
<comment type="caution">
    <text evidence="9">The sequence shown here is derived from an EMBL/GenBank/DDBJ whole genome shotgun (WGS) entry which is preliminary data.</text>
</comment>
<dbReference type="CDD" id="cd00643">
    <property type="entry name" value="HMG-CoA_reductase_classI"/>
    <property type="match status" value="1"/>
</dbReference>
<dbReference type="Proteomes" id="UP000653565">
    <property type="component" value="Unassembled WGS sequence"/>
</dbReference>
<dbReference type="GO" id="GO:0015936">
    <property type="term" value="P:coenzyme A metabolic process"/>
    <property type="evidence" value="ECO:0007669"/>
    <property type="project" value="InterPro"/>
</dbReference>
<evidence type="ECO:0000256" key="7">
    <source>
        <dbReference type="ARBA" id="ARBA00023166"/>
    </source>
</evidence>
<dbReference type="AlphaFoldDB" id="A0A8H4GF12"/>
<evidence type="ECO:0000256" key="2">
    <source>
        <dbReference type="ARBA" id="ARBA00012999"/>
    </source>
</evidence>
<dbReference type="InterPro" id="IPR023074">
    <property type="entry name" value="HMG_CoA_Rdtase_cat_sf"/>
</dbReference>
<keyword evidence="10" id="KW-1185">Reference proteome</keyword>
<dbReference type="PRINTS" id="PR00071">
    <property type="entry name" value="HMGCOARDTASE"/>
</dbReference>
<keyword evidence="4" id="KW-0443">Lipid metabolism</keyword>
<dbReference type="PANTHER" id="PTHR10572">
    <property type="entry name" value="3-HYDROXY-3-METHYLGLUTARYL-COENZYME A REDUCTASE"/>
    <property type="match status" value="1"/>
</dbReference>
<dbReference type="OrthoDB" id="310654at2759"/>
<proteinExistence type="inferred from homology"/>
<evidence type="ECO:0000313" key="9">
    <source>
        <dbReference type="EMBL" id="KAF4227285.1"/>
    </source>
</evidence>
<dbReference type="PANTHER" id="PTHR10572:SF24">
    <property type="entry name" value="3-HYDROXY-3-METHYLGLUTARYL-COENZYME A REDUCTASE"/>
    <property type="match status" value="1"/>
</dbReference>
<dbReference type="GO" id="GO:0016126">
    <property type="term" value="P:sterol biosynthetic process"/>
    <property type="evidence" value="ECO:0007669"/>
    <property type="project" value="UniProtKB-KW"/>
</dbReference>
<keyword evidence="8" id="KW-0753">Steroid metabolism</keyword>
<dbReference type="SUPFAM" id="SSF56542">
    <property type="entry name" value="Substrate-binding domain of HMG-CoA reductase"/>
    <property type="match status" value="1"/>
</dbReference>
<dbReference type="Pfam" id="PF00368">
    <property type="entry name" value="HMG-CoA_red"/>
    <property type="match status" value="1"/>
</dbReference>
<reference evidence="9" key="1">
    <citation type="journal article" date="2020" name="bioRxiv">
        <title>Genomic and phenotypic heterogeneity of clinical isolates of the human pathogens Aspergillus fumigatus, Aspergillus lentulus and Aspergillus fumigatiaffinis.</title>
        <authorList>
            <person name="dos Santos R.A.C."/>
            <person name="Steenwyk J.L."/>
            <person name="Rivero-Menendez O."/>
            <person name="Mead M.E."/>
            <person name="Silva L.P."/>
            <person name="Bastos R.W."/>
            <person name="Alastruey-Izquierdo A."/>
            <person name="Goldman G.H."/>
            <person name="Rokas A."/>
        </authorList>
    </citation>
    <scope>NUCLEOTIDE SEQUENCE</scope>
    <source>
        <strain evidence="9">CNM-CM6805</strain>
    </source>
</reference>
<dbReference type="InterPro" id="IPR023076">
    <property type="entry name" value="HMG_CoA_Rdtase_CS"/>
</dbReference>
<dbReference type="GO" id="GO:0008299">
    <property type="term" value="P:isoprenoid biosynthetic process"/>
    <property type="evidence" value="ECO:0007669"/>
    <property type="project" value="InterPro"/>
</dbReference>
<evidence type="ECO:0000256" key="6">
    <source>
        <dbReference type="ARBA" id="ARBA00023011"/>
    </source>
</evidence>
<dbReference type="InterPro" id="IPR009023">
    <property type="entry name" value="HMG_CoA_Rdtase_NAD(P)-bd_sf"/>
</dbReference>
<comment type="similarity">
    <text evidence="1">Belongs to the HMG-CoA reductase family.</text>
</comment>
<keyword evidence="5" id="KW-0560">Oxidoreductase</keyword>
<dbReference type="Gene3D" id="3.30.70.420">
    <property type="entry name" value="Hydroxymethylglutaryl-CoA reductase, class I/II, NAD/NADP-binding domain"/>
    <property type="match status" value="1"/>
</dbReference>
<keyword evidence="4" id="KW-0444">Lipid biosynthesis</keyword>
<dbReference type="SUPFAM" id="SSF55035">
    <property type="entry name" value="NAD-binding domain of HMG-CoA reductase"/>
    <property type="match status" value="1"/>
</dbReference>
<evidence type="ECO:0000256" key="1">
    <source>
        <dbReference type="ARBA" id="ARBA00007661"/>
    </source>
</evidence>
<evidence type="ECO:0000313" key="10">
    <source>
        <dbReference type="Proteomes" id="UP000653565"/>
    </source>
</evidence>
<name>A0A8H4GF12_9EURO</name>
<organism evidence="9 10">
    <name type="scientific">Aspergillus fumigatiaffinis</name>
    <dbReference type="NCBI Taxonomy" id="340414"/>
    <lineage>
        <taxon>Eukaryota</taxon>
        <taxon>Fungi</taxon>
        <taxon>Dikarya</taxon>
        <taxon>Ascomycota</taxon>
        <taxon>Pezizomycotina</taxon>
        <taxon>Eurotiomycetes</taxon>
        <taxon>Eurotiomycetidae</taxon>
        <taxon>Eurotiales</taxon>
        <taxon>Aspergillaceae</taxon>
        <taxon>Aspergillus</taxon>
        <taxon>Aspergillus subgen. Fumigati</taxon>
    </lineage>
</organism>
<reference evidence="9" key="2">
    <citation type="submission" date="2020-04" db="EMBL/GenBank/DDBJ databases">
        <authorList>
            <person name="Santos R.A.C."/>
            <person name="Steenwyk J.L."/>
            <person name="Rivero-Menendez O."/>
            <person name="Mead M.E."/>
            <person name="Silva L.P."/>
            <person name="Bastos R.W."/>
            <person name="Alastruey-Izquierdo A."/>
            <person name="Goldman G.H."/>
            <person name="Rokas A."/>
        </authorList>
    </citation>
    <scope>NUCLEOTIDE SEQUENCE</scope>
    <source>
        <strain evidence="9">CNM-CM6805</strain>
    </source>
</reference>
<dbReference type="PROSITE" id="PS00318">
    <property type="entry name" value="HMG_COA_REDUCTASE_2"/>
    <property type="match status" value="1"/>
</dbReference>
<dbReference type="InterPro" id="IPR002202">
    <property type="entry name" value="HMG_CoA_Rdtase"/>
</dbReference>
<dbReference type="InterPro" id="IPR004554">
    <property type="entry name" value="HMG_CoA_Rdtase_eu_arc"/>
</dbReference>
<evidence type="ECO:0000256" key="3">
    <source>
        <dbReference type="ARBA" id="ARBA00022857"/>
    </source>
</evidence>
<dbReference type="EMBL" id="JAAAPX010000190">
    <property type="protein sequence ID" value="KAF4227285.1"/>
    <property type="molecule type" value="Genomic_DNA"/>
</dbReference>
<protein>
    <recommendedName>
        <fullName evidence="2">hydroxymethylglutaryl-CoA reductase (NADPH)</fullName>
        <ecNumber evidence="2">1.1.1.34</ecNumber>
    </recommendedName>
</protein>
<keyword evidence="7" id="KW-1207">Sterol metabolism</keyword>
<accession>A0A8H4GF12</accession>
<evidence type="ECO:0000256" key="8">
    <source>
        <dbReference type="ARBA" id="ARBA00023221"/>
    </source>
</evidence>
<dbReference type="EC" id="1.1.1.34" evidence="2"/>